<dbReference type="STRING" id="1123402.SAMN02583745_01789"/>
<protein>
    <submittedName>
        <fullName evidence="2">Conjugal transfer pilus assembly protein TraE</fullName>
    </submittedName>
</protein>
<keyword evidence="1" id="KW-1133">Transmembrane helix</keyword>
<evidence type="ECO:0000313" key="2">
    <source>
        <dbReference type="EMBL" id="SET25134.1"/>
    </source>
</evidence>
<feature type="transmembrane region" description="Helical" evidence="1">
    <location>
        <begin position="20"/>
        <end position="39"/>
    </location>
</feature>
<evidence type="ECO:0000256" key="1">
    <source>
        <dbReference type="SAM" id="Phobius"/>
    </source>
</evidence>
<dbReference type="InterPro" id="IPR007973">
    <property type="entry name" value="Pilus_assembly_TraE"/>
</dbReference>
<dbReference type="Proteomes" id="UP000242642">
    <property type="component" value="Unassembled WGS sequence"/>
</dbReference>
<sequence length="193" mass="22129">MKFFKLATNWQSLNLENRYLKVIILFLFTCLILLCIMNFNKEVIVTLVPPNLSHDVTVKKTTASKTYLSSWALYFADLIGNVSPGNVTFIEQAISPMLAPEIYQLVIDVLLMQTQQIQDDNVTLSFQPRQIETEENSDKIFVTGYSFISGLAGKVQRELRTYEFIIQINQYAPTLIWMDTYEGQPKLNSKVKG</sequence>
<organism evidence="2 3">
    <name type="scientific">Thorsellia anophelis DSM 18579</name>
    <dbReference type="NCBI Taxonomy" id="1123402"/>
    <lineage>
        <taxon>Bacteria</taxon>
        <taxon>Pseudomonadati</taxon>
        <taxon>Pseudomonadota</taxon>
        <taxon>Gammaproteobacteria</taxon>
        <taxon>Enterobacterales</taxon>
        <taxon>Thorselliaceae</taxon>
        <taxon>Thorsellia</taxon>
    </lineage>
</organism>
<keyword evidence="1" id="KW-0812">Transmembrane</keyword>
<dbReference type="Pfam" id="PF05309">
    <property type="entry name" value="TraE"/>
    <property type="match status" value="1"/>
</dbReference>
<dbReference type="AlphaFoldDB" id="A0A1I0CZ47"/>
<accession>A0A1I0CZ47</accession>
<evidence type="ECO:0000313" key="3">
    <source>
        <dbReference type="Proteomes" id="UP000242642"/>
    </source>
</evidence>
<dbReference type="RefSeq" id="WP_093319915.1">
    <property type="nucleotide sequence ID" value="NZ_FOHV01000013.1"/>
</dbReference>
<proteinExistence type="predicted"/>
<reference evidence="3" key="1">
    <citation type="submission" date="2016-10" db="EMBL/GenBank/DDBJ databases">
        <authorList>
            <person name="Varghese N."/>
            <person name="Submissions S."/>
        </authorList>
    </citation>
    <scope>NUCLEOTIDE SEQUENCE [LARGE SCALE GENOMIC DNA]</scope>
    <source>
        <strain evidence="3">DSM 18579</strain>
    </source>
</reference>
<keyword evidence="1" id="KW-0472">Membrane</keyword>
<keyword evidence="3" id="KW-1185">Reference proteome</keyword>
<dbReference type="OrthoDB" id="7405099at2"/>
<dbReference type="EMBL" id="FOHV01000013">
    <property type="protein sequence ID" value="SET25134.1"/>
    <property type="molecule type" value="Genomic_DNA"/>
</dbReference>
<name>A0A1I0CZ47_9GAMM</name>
<gene>
    <name evidence="2" type="ORF">SAMN02583745_01789</name>
</gene>